<evidence type="ECO:0000313" key="3">
    <source>
        <dbReference type="Proteomes" id="UP000184368"/>
    </source>
</evidence>
<evidence type="ECO:0000259" key="1">
    <source>
        <dbReference type="PROSITE" id="PS51186"/>
    </source>
</evidence>
<accession>A0A1M5HKR2</accession>
<protein>
    <submittedName>
        <fullName evidence="2">Acetyltransferase (GNAT) family protein</fullName>
    </submittedName>
</protein>
<dbReference type="PROSITE" id="PS51186">
    <property type="entry name" value="GNAT"/>
    <property type="match status" value="1"/>
</dbReference>
<dbReference type="CDD" id="cd04301">
    <property type="entry name" value="NAT_SF"/>
    <property type="match status" value="1"/>
</dbReference>
<dbReference type="Gene3D" id="3.40.630.30">
    <property type="match status" value="1"/>
</dbReference>
<dbReference type="PANTHER" id="PTHR43617">
    <property type="entry name" value="L-AMINO ACID N-ACETYLTRANSFERASE"/>
    <property type="match status" value="1"/>
</dbReference>
<evidence type="ECO:0000313" key="2">
    <source>
        <dbReference type="EMBL" id="SHG16544.1"/>
    </source>
</evidence>
<reference evidence="2 3" key="1">
    <citation type="submission" date="2016-11" db="EMBL/GenBank/DDBJ databases">
        <authorList>
            <person name="Jaros S."/>
            <person name="Januszkiewicz K."/>
            <person name="Wedrychowicz H."/>
        </authorList>
    </citation>
    <scope>NUCLEOTIDE SEQUENCE [LARGE SCALE GENOMIC DNA]</scope>
    <source>
        <strain evidence="2 3">DSM 26897</strain>
    </source>
</reference>
<dbReference type="SUPFAM" id="SSF55729">
    <property type="entry name" value="Acyl-CoA N-acyltransferases (Nat)"/>
    <property type="match status" value="1"/>
</dbReference>
<organism evidence="2 3">
    <name type="scientific">Cnuella takakiae</name>
    <dbReference type="NCBI Taxonomy" id="1302690"/>
    <lineage>
        <taxon>Bacteria</taxon>
        <taxon>Pseudomonadati</taxon>
        <taxon>Bacteroidota</taxon>
        <taxon>Chitinophagia</taxon>
        <taxon>Chitinophagales</taxon>
        <taxon>Chitinophagaceae</taxon>
        <taxon>Cnuella</taxon>
    </lineage>
</organism>
<dbReference type="Proteomes" id="UP000184368">
    <property type="component" value="Unassembled WGS sequence"/>
</dbReference>
<feature type="domain" description="N-acetyltransferase" evidence="1">
    <location>
        <begin position="2"/>
        <end position="187"/>
    </location>
</feature>
<dbReference type="RefSeq" id="WP_073047292.1">
    <property type="nucleotide sequence ID" value="NZ_FQUO01000019.1"/>
</dbReference>
<dbReference type="Pfam" id="PF00583">
    <property type="entry name" value="Acetyltransf_1"/>
    <property type="match status" value="1"/>
</dbReference>
<keyword evidence="3" id="KW-1185">Reference proteome</keyword>
<dbReference type="EMBL" id="FQUO01000019">
    <property type="protein sequence ID" value="SHG16544.1"/>
    <property type="molecule type" value="Genomic_DNA"/>
</dbReference>
<dbReference type="InterPro" id="IPR000182">
    <property type="entry name" value="GNAT_dom"/>
</dbReference>
<gene>
    <name evidence="2" type="ORF">SAMN05444008_11997</name>
</gene>
<name>A0A1M5HKR2_9BACT</name>
<dbReference type="InterPro" id="IPR050276">
    <property type="entry name" value="MshD_Acetyltransferase"/>
</dbReference>
<keyword evidence="2" id="KW-0808">Transferase</keyword>
<dbReference type="GO" id="GO:0016747">
    <property type="term" value="F:acyltransferase activity, transferring groups other than amino-acyl groups"/>
    <property type="evidence" value="ECO:0007669"/>
    <property type="project" value="InterPro"/>
</dbReference>
<dbReference type="AlphaFoldDB" id="A0A1M5HKR2"/>
<sequence length="187" mass="20929">MITFRKATAADATSIAPMLLSAMDTIVYRFLNREDPAAAMGFMQYWCAREANQYSWQNCFVAEWEGRVVAAANLYDGALVRSLRQPVVEWVRAHHNPGFAPEDETGPGEIYLDTIAIDPELRGRGIGAGFLQFLIHHFVMATAMPLGLLVEPGNLPARKLYLRMGFQRQGTKTLMGKELEHLVYLPA</sequence>
<dbReference type="InterPro" id="IPR016181">
    <property type="entry name" value="Acyl_CoA_acyltransferase"/>
</dbReference>
<proteinExistence type="predicted"/>